<feature type="compositionally biased region" description="Low complexity" evidence="1">
    <location>
        <begin position="169"/>
        <end position="188"/>
    </location>
</feature>
<dbReference type="Proteomes" id="UP000051952">
    <property type="component" value="Unassembled WGS sequence"/>
</dbReference>
<gene>
    <name evidence="2" type="ORF">BSAL_86685c</name>
</gene>
<feature type="compositionally biased region" description="Pro residues" evidence="1">
    <location>
        <begin position="332"/>
        <end position="346"/>
    </location>
</feature>
<dbReference type="AlphaFoldDB" id="A0A0S4KFE3"/>
<feature type="region of interest" description="Disordered" evidence="1">
    <location>
        <begin position="311"/>
        <end position="346"/>
    </location>
</feature>
<proteinExistence type="predicted"/>
<feature type="region of interest" description="Disordered" evidence="1">
    <location>
        <begin position="163"/>
        <end position="204"/>
    </location>
</feature>
<evidence type="ECO:0000313" key="3">
    <source>
        <dbReference type="Proteomes" id="UP000051952"/>
    </source>
</evidence>
<keyword evidence="3" id="KW-1185">Reference proteome</keyword>
<dbReference type="EMBL" id="CYKH01001062">
    <property type="protein sequence ID" value="CUI14372.1"/>
    <property type="molecule type" value="Genomic_DNA"/>
</dbReference>
<evidence type="ECO:0000313" key="2">
    <source>
        <dbReference type="EMBL" id="CUI14372.1"/>
    </source>
</evidence>
<name>A0A0S4KFE3_BODSA</name>
<sequence>IFIFSFYLYLPKKCPRPKTIQSMAQPLNGPRMTNKTIDLLLDMETQQIVDQVPVQTLYAQDTAPSMYSVMNLITAEQDLLNNLNGGNSSRVEEMFNIIQVMSQDLLRAPENVSVVIQSIAILATEIEKVQGQLTNDMFRTVDKQLQQIRQQLKFYIPQPVMMPSISGKPQPQQTVVQQLQPPATPQQQSMPTPVPRTIDSDDFKSLQDVNSPIQDAQPPTPPQLDDEEEDLYSQDMLLAVVAEDDLSLTKTQKQILISIITSRGTAPLTDEQFAAFEEIAEIDNENIEYLMSGIYKFNNIQLNRIIDDKFEGDVKDEDDDVQMKQEPEDEPVPPPPAAIAAPPPPL</sequence>
<evidence type="ECO:0000256" key="1">
    <source>
        <dbReference type="SAM" id="MobiDB-lite"/>
    </source>
</evidence>
<feature type="non-terminal residue" evidence="2">
    <location>
        <position position="1"/>
    </location>
</feature>
<feature type="non-terminal residue" evidence="2">
    <location>
        <position position="346"/>
    </location>
</feature>
<dbReference type="VEuPathDB" id="TriTrypDB:BSAL_86685c"/>
<reference evidence="3" key="1">
    <citation type="submission" date="2015-09" db="EMBL/GenBank/DDBJ databases">
        <authorList>
            <consortium name="Pathogen Informatics"/>
        </authorList>
    </citation>
    <scope>NUCLEOTIDE SEQUENCE [LARGE SCALE GENOMIC DNA]</scope>
    <source>
        <strain evidence="3">Lake Konstanz</strain>
    </source>
</reference>
<organism evidence="2 3">
    <name type="scientific">Bodo saltans</name>
    <name type="common">Flagellated protozoan</name>
    <dbReference type="NCBI Taxonomy" id="75058"/>
    <lineage>
        <taxon>Eukaryota</taxon>
        <taxon>Discoba</taxon>
        <taxon>Euglenozoa</taxon>
        <taxon>Kinetoplastea</taxon>
        <taxon>Metakinetoplastina</taxon>
        <taxon>Eubodonida</taxon>
        <taxon>Bodonidae</taxon>
        <taxon>Bodo</taxon>
    </lineage>
</organism>
<protein>
    <submittedName>
        <fullName evidence="2">Uncharacterized protein</fullName>
    </submittedName>
</protein>
<accession>A0A0S4KFE3</accession>